<proteinExistence type="predicted"/>
<feature type="compositionally biased region" description="Basic and acidic residues" evidence="1">
    <location>
        <begin position="111"/>
        <end position="126"/>
    </location>
</feature>
<protein>
    <submittedName>
        <fullName evidence="2">Uncharacterized protein</fullName>
    </submittedName>
</protein>
<organism evidence="2 3">
    <name type="scientific">Smittium megazygosporum</name>
    <dbReference type="NCBI Taxonomy" id="133381"/>
    <lineage>
        <taxon>Eukaryota</taxon>
        <taxon>Fungi</taxon>
        <taxon>Fungi incertae sedis</taxon>
        <taxon>Zoopagomycota</taxon>
        <taxon>Kickxellomycotina</taxon>
        <taxon>Harpellomycetes</taxon>
        <taxon>Harpellales</taxon>
        <taxon>Legeriomycetaceae</taxon>
        <taxon>Smittium</taxon>
    </lineage>
</organism>
<reference evidence="2 3" key="1">
    <citation type="journal article" date="2018" name="MBio">
        <title>Comparative Genomics Reveals the Core Gene Toolbox for the Fungus-Insect Symbiosis.</title>
        <authorList>
            <person name="Wang Y."/>
            <person name="Stata M."/>
            <person name="Wang W."/>
            <person name="Stajich J.E."/>
            <person name="White M.M."/>
            <person name="Moncalvo J.M."/>
        </authorList>
    </citation>
    <scope>NUCLEOTIDE SEQUENCE [LARGE SCALE GENOMIC DNA]</scope>
    <source>
        <strain evidence="2 3">SC-DP-2</strain>
    </source>
</reference>
<feature type="region of interest" description="Disordered" evidence="1">
    <location>
        <begin position="87"/>
        <end position="126"/>
    </location>
</feature>
<comment type="caution">
    <text evidence="2">The sequence shown here is derived from an EMBL/GenBank/DDBJ whole genome shotgun (WGS) entry which is preliminary data.</text>
</comment>
<keyword evidence="3" id="KW-1185">Reference proteome</keyword>
<feature type="compositionally biased region" description="Polar residues" evidence="1">
    <location>
        <begin position="87"/>
        <end position="98"/>
    </location>
</feature>
<dbReference type="Proteomes" id="UP000245609">
    <property type="component" value="Unassembled WGS sequence"/>
</dbReference>
<name>A0A2T9ZGW0_9FUNG</name>
<evidence type="ECO:0000313" key="3">
    <source>
        <dbReference type="Proteomes" id="UP000245609"/>
    </source>
</evidence>
<dbReference type="EMBL" id="MBFS01000188">
    <property type="protein sequence ID" value="PVV03819.1"/>
    <property type="molecule type" value="Genomic_DNA"/>
</dbReference>
<evidence type="ECO:0000256" key="1">
    <source>
        <dbReference type="SAM" id="MobiDB-lite"/>
    </source>
</evidence>
<sequence length="481" mass="55161">MENLKQIFEVLSEIVVWTTNTQKEILSKKLENQPKALESETSAINSNNSLLDESLSSNISSFLISGNNDNRITKSYKVQELDNLKISSENSTNHGSSKSKIHVLENTQSGEGHKLKEDSIEKSNKQKSITEDLSELEILNKILSWAIMEPLNLVQIISKTHTCFEESLLSYIEQRNSELAKGIKVVFIEQCPESGLTLKSNQVVSRIKTFASLIIKRIVYNSAYEDLERIDRELFLTLESSIEPYIMFSDSLHFESVEEEYMWKSIEFESLLILLDYSVVSKNHSGVSSNISRNHVDIKKPTNRGFKFKDIAFVFQEAVSSKIFSFYTSILPVIIDQAANEIISSPEHLSLSPAISNYLSFLKALSNVPERLSRVVYYKKIPTSLTREKYFNKILSDALDDSYLVEKYNNRVLDFVLTEFISKVCRLGNEKSDFEPNILSLISSEWASRNTVTQEIPEILQSKQSYTYFYKSKPVYLWKRI</sequence>
<gene>
    <name evidence="2" type="ORF">BB560_001701</name>
</gene>
<evidence type="ECO:0000313" key="2">
    <source>
        <dbReference type="EMBL" id="PVV03819.1"/>
    </source>
</evidence>
<dbReference type="AlphaFoldDB" id="A0A2T9ZGW0"/>
<accession>A0A2T9ZGW0</accession>
<dbReference type="STRING" id="133381.A0A2T9ZGW0"/>